<feature type="transmembrane region" description="Helical" evidence="1">
    <location>
        <begin position="53"/>
        <end position="73"/>
    </location>
</feature>
<organism evidence="2 3">
    <name type="scientific">Halococcus saccharolyticus DSM 5350</name>
    <dbReference type="NCBI Taxonomy" id="1227455"/>
    <lineage>
        <taxon>Archaea</taxon>
        <taxon>Methanobacteriati</taxon>
        <taxon>Methanobacteriota</taxon>
        <taxon>Stenosarchaea group</taxon>
        <taxon>Halobacteria</taxon>
        <taxon>Halobacteriales</taxon>
        <taxon>Halococcaceae</taxon>
        <taxon>Halococcus</taxon>
    </lineage>
</organism>
<name>M0MIH0_9EURY</name>
<evidence type="ECO:0000313" key="2">
    <source>
        <dbReference type="EMBL" id="EMA44250.1"/>
    </source>
</evidence>
<dbReference type="InParanoid" id="M0MIH0"/>
<comment type="caution">
    <text evidence="2">The sequence shown here is derived from an EMBL/GenBank/DDBJ whole genome shotgun (WGS) entry which is preliminary data.</text>
</comment>
<keyword evidence="3" id="KW-1185">Reference proteome</keyword>
<accession>M0MIH0</accession>
<dbReference type="PATRIC" id="fig|1227455.4.peg.2464"/>
<reference evidence="2 3" key="1">
    <citation type="journal article" date="2014" name="PLoS Genet.">
        <title>Phylogenetically driven sequencing of extremely halophilic archaea reveals strategies for static and dynamic osmo-response.</title>
        <authorList>
            <person name="Becker E.A."/>
            <person name="Seitzer P.M."/>
            <person name="Tritt A."/>
            <person name="Larsen D."/>
            <person name="Krusor M."/>
            <person name="Yao A.I."/>
            <person name="Wu D."/>
            <person name="Madern D."/>
            <person name="Eisen J.A."/>
            <person name="Darling A.E."/>
            <person name="Facciotti M.T."/>
        </authorList>
    </citation>
    <scope>NUCLEOTIDE SEQUENCE [LARGE SCALE GENOMIC DNA]</scope>
    <source>
        <strain evidence="2 3">DSM 5350</strain>
    </source>
</reference>
<evidence type="ECO:0000256" key="1">
    <source>
        <dbReference type="SAM" id="Phobius"/>
    </source>
</evidence>
<dbReference type="AlphaFoldDB" id="M0MIH0"/>
<evidence type="ECO:0000313" key="3">
    <source>
        <dbReference type="Proteomes" id="UP000011669"/>
    </source>
</evidence>
<keyword evidence="1" id="KW-0472">Membrane</keyword>
<keyword evidence="1" id="KW-1133">Transmembrane helix</keyword>
<proteinExistence type="predicted"/>
<keyword evidence="1" id="KW-0812">Transmembrane</keyword>
<dbReference type="RefSeq" id="WP_006078262.1">
    <property type="nucleotide sequence ID" value="NZ_AOMD01000025.1"/>
</dbReference>
<dbReference type="STRING" id="1227455.C449_12008"/>
<dbReference type="EMBL" id="AOMD01000025">
    <property type="protein sequence ID" value="EMA44250.1"/>
    <property type="molecule type" value="Genomic_DNA"/>
</dbReference>
<gene>
    <name evidence="2" type="ORF">C449_12008</name>
</gene>
<protein>
    <submittedName>
        <fullName evidence="2">Uncharacterized protein</fullName>
    </submittedName>
</protein>
<dbReference type="Proteomes" id="UP000011669">
    <property type="component" value="Unassembled WGS sequence"/>
</dbReference>
<sequence>MFLVYRNNNSADENCEVAVVLKEKEVGNYYGEVFMTDWEGGDSGSGSGDDSPLPVGVVATVIGVMVLAVGLAFHDDVLVSSASLLPYATAQAERR</sequence>